<organism evidence="4 5">
    <name type="scientific">Chara braunii</name>
    <name type="common">Braun's stonewort</name>
    <dbReference type="NCBI Taxonomy" id="69332"/>
    <lineage>
        <taxon>Eukaryota</taxon>
        <taxon>Viridiplantae</taxon>
        <taxon>Streptophyta</taxon>
        <taxon>Charophyceae</taxon>
        <taxon>Charales</taxon>
        <taxon>Characeae</taxon>
        <taxon>Chara</taxon>
    </lineage>
</organism>
<keyword evidence="5" id="KW-1185">Reference proteome</keyword>
<evidence type="ECO:0000313" key="5">
    <source>
        <dbReference type="Proteomes" id="UP000265515"/>
    </source>
</evidence>
<name>A0A388K4P3_CHABU</name>
<feature type="region of interest" description="Disordered" evidence="2">
    <location>
        <begin position="1"/>
        <end position="106"/>
    </location>
</feature>
<dbReference type="SMART" id="SM00343">
    <property type="entry name" value="ZnF_C2HC"/>
    <property type="match status" value="1"/>
</dbReference>
<protein>
    <recommendedName>
        <fullName evidence="3">CCHC-type domain-containing protein</fullName>
    </recommendedName>
</protein>
<dbReference type="GO" id="GO:0003676">
    <property type="term" value="F:nucleic acid binding"/>
    <property type="evidence" value="ECO:0007669"/>
    <property type="project" value="InterPro"/>
</dbReference>
<dbReference type="AlphaFoldDB" id="A0A388K4P3"/>
<dbReference type="SUPFAM" id="SSF57756">
    <property type="entry name" value="Retrovirus zinc finger-like domains"/>
    <property type="match status" value="1"/>
</dbReference>
<feature type="region of interest" description="Disordered" evidence="2">
    <location>
        <begin position="249"/>
        <end position="270"/>
    </location>
</feature>
<sequence>MTSRMPSHDQREEGREPERSNRDRDKYERHHERSDKAYSNEVGDRRTFRNPTCFACNEVGHYANQCPNRSRRYSSARPSTSTDTRRSRSPRRYNSGRSEPPSMDPELASTIAKLGKSVAIMEEHISAEQEKKAAKACKKREKEEAERLAEEERIRAEAERVEAERRAEKIKKKKRMAAEKEANLRAEMQKDLRIQIAIQADEMEDRFGKKKVTYLLGEGSDSQGASEESDTSVNQKLSAKTQKLCISEKRKRGPEPVFEDSPPMELPAKRTPKRGILKPAKLVGRITRSKTKMKGRVTPVSGKKKIKTPLSKQKTPTHRFATTTTPIAERSLARMHFREGILRELKDLDAVELQQICRDERLHYDKKIDAIFDIAKHRTKAAFANPVGGVEVIQIADSAATVEDENKPLTDAV</sequence>
<dbReference type="InterPro" id="IPR036875">
    <property type="entry name" value="Znf_CCHC_sf"/>
</dbReference>
<dbReference type="Gene3D" id="4.10.60.10">
    <property type="entry name" value="Zinc finger, CCHC-type"/>
    <property type="match status" value="1"/>
</dbReference>
<reference evidence="4 5" key="1">
    <citation type="journal article" date="2018" name="Cell">
        <title>The Chara Genome: Secondary Complexity and Implications for Plant Terrestrialization.</title>
        <authorList>
            <person name="Nishiyama T."/>
            <person name="Sakayama H."/>
            <person name="Vries J.D."/>
            <person name="Buschmann H."/>
            <person name="Saint-Marcoux D."/>
            <person name="Ullrich K.K."/>
            <person name="Haas F.B."/>
            <person name="Vanderstraeten L."/>
            <person name="Becker D."/>
            <person name="Lang D."/>
            <person name="Vosolsobe S."/>
            <person name="Rombauts S."/>
            <person name="Wilhelmsson P.K.I."/>
            <person name="Janitza P."/>
            <person name="Kern R."/>
            <person name="Heyl A."/>
            <person name="Rumpler F."/>
            <person name="Villalobos L.I.A.C."/>
            <person name="Clay J.M."/>
            <person name="Skokan R."/>
            <person name="Toyoda A."/>
            <person name="Suzuki Y."/>
            <person name="Kagoshima H."/>
            <person name="Schijlen E."/>
            <person name="Tajeshwar N."/>
            <person name="Catarino B."/>
            <person name="Hetherington A.J."/>
            <person name="Saltykova A."/>
            <person name="Bonnot C."/>
            <person name="Breuninger H."/>
            <person name="Symeonidi A."/>
            <person name="Radhakrishnan G.V."/>
            <person name="Van Nieuwerburgh F."/>
            <person name="Deforce D."/>
            <person name="Chang C."/>
            <person name="Karol K.G."/>
            <person name="Hedrich R."/>
            <person name="Ulvskov P."/>
            <person name="Glockner G."/>
            <person name="Delwiche C.F."/>
            <person name="Petrasek J."/>
            <person name="Van de Peer Y."/>
            <person name="Friml J."/>
            <person name="Beilby M."/>
            <person name="Dolan L."/>
            <person name="Kohara Y."/>
            <person name="Sugano S."/>
            <person name="Fujiyama A."/>
            <person name="Delaux P.-M."/>
            <person name="Quint M."/>
            <person name="TheiBen G."/>
            <person name="Hagemann M."/>
            <person name="Harholt J."/>
            <person name="Dunand C."/>
            <person name="Zachgo S."/>
            <person name="Langdale J."/>
            <person name="Maumus F."/>
            <person name="Straeten D.V.D."/>
            <person name="Gould S.B."/>
            <person name="Rensing S.A."/>
        </authorList>
    </citation>
    <scope>NUCLEOTIDE SEQUENCE [LARGE SCALE GENOMIC DNA]</scope>
    <source>
        <strain evidence="4 5">S276</strain>
    </source>
</reference>
<keyword evidence="1" id="KW-0479">Metal-binding</keyword>
<feature type="compositionally biased region" description="Polar residues" evidence="2">
    <location>
        <begin position="220"/>
        <end position="237"/>
    </location>
</feature>
<gene>
    <name evidence="4" type="ORF">CBR_g48758</name>
</gene>
<keyword evidence="1" id="KW-0862">Zinc</keyword>
<dbReference type="GO" id="GO:0008270">
    <property type="term" value="F:zinc ion binding"/>
    <property type="evidence" value="ECO:0007669"/>
    <property type="project" value="UniProtKB-KW"/>
</dbReference>
<dbReference type="EMBL" id="BFEA01000056">
    <property type="protein sequence ID" value="GBG65011.1"/>
    <property type="molecule type" value="Genomic_DNA"/>
</dbReference>
<feature type="region of interest" description="Disordered" evidence="2">
    <location>
        <begin position="292"/>
        <end position="319"/>
    </location>
</feature>
<feature type="region of interest" description="Disordered" evidence="2">
    <location>
        <begin position="218"/>
        <end position="237"/>
    </location>
</feature>
<evidence type="ECO:0000259" key="3">
    <source>
        <dbReference type="PROSITE" id="PS50158"/>
    </source>
</evidence>
<feature type="region of interest" description="Disordered" evidence="2">
    <location>
        <begin position="158"/>
        <end position="182"/>
    </location>
</feature>
<evidence type="ECO:0000313" key="4">
    <source>
        <dbReference type="EMBL" id="GBG65011.1"/>
    </source>
</evidence>
<dbReference type="Pfam" id="PF00098">
    <property type="entry name" value="zf-CCHC"/>
    <property type="match status" value="1"/>
</dbReference>
<evidence type="ECO:0000256" key="2">
    <source>
        <dbReference type="SAM" id="MobiDB-lite"/>
    </source>
</evidence>
<accession>A0A388K4P3</accession>
<evidence type="ECO:0000256" key="1">
    <source>
        <dbReference type="PROSITE-ProRule" id="PRU00047"/>
    </source>
</evidence>
<feature type="domain" description="CCHC-type" evidence="3">
    <location>
        <begin position="53"/>
        <end position="68"/>
    </location>
</feature>
<keyword evidence="1" id="KW-0863">Zinc-finger</keyword>
<dbReference type="PROSITE" id="PS50158">
    <property type="entry name" value="ZF_CCHC"/>
    <property type="match status" value="1"/>
</dbReference>
<dbReference type="InterPro" id="IPR001878">
    <property type="entry name" value="Znf_CCHC"/>
</dbReference>
<feature type="compositionally biased region" description="Basic and acidic residues" evidence="2">
    <location>
        <begin position="1"/>
        <end position="47"/>
    </location>
</feature>
<dbReference type="Proteomes" id="UP000265515">
    <property type="component" value="Unassembled WGS sequence"/>
</dbReference>
<dbReference type="Gramene" id="GBG65011">
    <property type="protein sequence ID" value="GBG65011"/>
    <property type="gene ID" value="CBR_g48758"/>
</dbReference>
<proteinExistence type="predicted"/>
<feature type="compositionally biased region" description="Basic and acidic residues" evidence="2">
    <location>
        <begin position="158"/>
        <end position="167"/>
    </location>
</feature>
<comment type="caution">
    <text evidence="4">The sequence shown here is derived from an EMBL/GenBank/DDBJ whole genome shotgun (WGS) entry which is preliminary data.</text>
</comment>